<evidence type="ECO:0000256" key="7">
    <source>
        <dbReference type="SAM" id="Phobius"/>
    </source>
</evidence>
<dbReference type="InterPro" id="IPR039306">
    <property type="entry name" value="MYOB"/>
</dbReference>
<dbReference type="Proteomes" id="UP000317650">
    <property type="component" value="Chromosome 6"/>
</dbReference>
<dbReference type="Pfam" id="PF04576">
    <property type="entry name" value="Zein-binding"/>
    <property type="match status" value="1"/>
</dbReference>
<feature type="compositionally biased region" description="Basic and acidic residues" evidence="6">
    <location>
        <begin position="225"/>
        <end position="242"/>
    </location>
</feature>
<evidence type="ECO:0000256" key="1">
    <source>
        <dbReference type="ARBA" id="ARBA00004167"/>
    </source>
</evidence>
<dbReference type="GO" id="GO:0016020">
    <property type="term" value="C:membrane"/>
    <property type="evidence" value="ECO:0007669"/>
    <property type="project" value="UniProtKB-SubCell"/>
</dbReference>
<evidence type="ECO:0000313" key="10">
    <source>
        <dbReference type="Proteomes" id="UP000317650"/>
    </source>
</evidence>
<feature type="coiled-coil region" evidence="5">
    <location>
        <begin position="919"/>
        <end position="946"/>
    </location>
</feature>
<keyword evidence="2 7" id="KW-0812">Transmembrane</keyword>
<dbReference type="AlphaFoldDB" id="A0A4S8ILL7"/>
<gene>
    <name evidence="9" type="ORF">C4D60_Mb06t08660</name>
</gene>
<dbReference type="STRING" id="52838.A0A4S8ILL7"/>
<organism evidence="9 10">
    <name type="scientific">Musa balbisiana</name>
    <name type="common">Banana</name>
    <dbReference type="NCBI Taxonomy" id="52838"/>
    <lineage>
        <taxon>Eukaryota</taxon>
        <taxon>Viridiplantae</taxon>
        <taxon>Streptophyta</taxon>
        <taxon>Embryophyta</taxon>
        <taxon>Tracheophyta</taxon>
        <taxon>Spermatophyta</taxon>
        <taxon>Magnoliopsida</taxon>
        <taxon>Liliopsida</taxon>
        <taxon>Zingiberales</taxon>
        <taxon>Musaceae</taxon>
        <taxon>Musa</taxon>
    </lineage>
</organism>
<evidence type="ECO:0000256" key="4">
    <source>
        <dbReference type="ARBA" id="ARBA00023136"/>
    </source>
</evidence>
<feature type="compositionally biased region" description="Basic and acidic residues" evidence="6">
    <location>
        <begin position="462"/>
        <end position="482"/>
    </location>
</feature>
<evidence type="ECO:0000256" key="3">
    <source>
        <dbReference type="ARBA" id="ARBA00022989"/>
    </source>
</evidence>
<evidence type="ECO:0000256" key="2">
    <source>
        <dbReference type="ARBA" id="ARBA00022692"/>
    </source>
</evidence>
<keyword evidence="10" id="KW-1185">Reference proteome</keyword>
<feature type="region of interest" description="Disordered" evidence="6">
    <location>
        <begin position="461"/>
        <end position="494"/>
    </location>
</feature>
<feature type="transmembrane region" description="Helical" evidence="7">
    <location>
        <begin position="20"/>
        <end position="45"/>
    </location>
</feature>
<dbReference type="EMBL" id="PYDT01000009">
    <property type="protein sequence ID" value="THU49350.1"/>
    <property type="molecule type" value="Genomic_DNA"/>
</dbReference>
<reference evidence="9 10" key="1">
    <citation type="journal article" date="2019" name="Nat. Plants">
        <title>Genome sequencing of Musa balbisiana reveals subgenome evolution and function divergence in polyploid bananas.</title>
        <authorList>
            <person name="Yao X."/>
        </authorList>
    </citation>
    <scope>NUCLEOTIDE SEQUENCE [LARGE SCALE GENOMIC DNA]</scope>
    <source>
        <strain evidence="10">cv. DH-PKW</strain>
        <tissue evidence="9">Leaves</tissue>
    </source>
</reference>
<keyword evidence="5" id="KW-0175">Coiled coil</keyword>
<dbReference type="PROSITE" id="PS51775">
    <property type="entry name" value="GTD_BINDING"/>
    <property type="match status" value="1"/>
</dbReference>
<dbReference type="PANTHER" id="PTHR31448">
    <property type="entry name" value="MYOSIN-BINDING PROTEIN 2"/>
    <property type="match status" value="1"/>
</dbReference>
<feature type="domain" description="GTD-binding" evidence="8">
    <location>
        <begin position="737"/>
        <end position="835"/>
    </location>
</feature>
<evidence type="ECO:0000256" key="5">
    <source>
        <dbReference type="SAM" id="Coils"/>
    </source>
</evidence>
<accession>A0A4S8ILL7</accession>
<feature type="region of interest" description="Disordered" evidence="6">
    <location>
        <begin position="207"/>
        <end position="244"/>
    </location>
</feature>
<comment type="subcellular location">
    <subcellularLocation>
        <location evidence="1">Membrane</location>
        <topology evidence="1">Single-pass membrane protein</topology>
    </subcellularLocation>
</comment>
<comment type="caution">
    <text evidence="9">The sequence shown here is derived from an EMBL/GenBank/DDBJ whole genome shotgun (WGS) entry which is preliminary data.</text>
</comment>
<protein>
    <recommendedName>
        <fullName evidence="8">GTD-binding domain-containing protein</fullName>
    </recommendedName>
</protein>
<keyword evidence="4 7" id="KW-0472">Membrane</keyword>
<name>A0A4S8ILL7_MUSBA</name>
<dbReference type="GO" id="GO:0080115">
    <property type="term" value="F:myosin XI tail binding"/>
    <property type="evidence" value="ECO:0007669"/>
    <property type="project" value="UniProtKB-ARBA"/>
</dbReference>
<dbReference type="PANTHER" id="PTHR31448:SF3">
    <property type="entry name" value="MYOSIN-BINDING PROTEIN 2"/>
    <property type="match status" value="1"/>
</dbReference>
<proteinExistence type="predicted"/>
<feature type="compositionally biased region" description="Basic and acidic residues" evidence="6">
    <location>
        <begin position="207"/>
        <end position="217"/>
    </location>
</feature>
<evidence type="ECO:0000313" key="9">
    <source>
        <dbReference type="EMBL" id="THU49350.1"/>
    </source>
</evidence>
<keyword evidence="3 7" id="KW-1133">Transmembrane helix</keyword>
<evidence type="ECO:0000259" key="8">
    <source>
        <dbReference type="PROSITE" id="PS51775"/>
    </source>
</evidence>
<dbReference type="InterPro" id="IPR007656">
    <property type="entry name" value="GTD-bd"/>
</dbReference>
<feature type="coiled-coil region" evidence="5">
    <location>
        <begin position="739"/>
        <end position="844"/>
    </location>
</feature>
<evidence type="ECO:0000256" key="6">
    <source>
        <dbReference type="SAM" id="MobiDB-lite"/>
    </source>
</evidence>
<sequence>MAANKFATVLHRNGNKMAVVLAYAVLEWTLILLLLLNGLFAYLIARFADFFGLKPPCVFCSRVDHLFEHRADGRGRRQRGACRDLLCDEHAAEVAGMGYCARHQLLAEAGDMCEDCCPSSSRPVEAAVLSWMKRSEEGAKDLRCSCCDGVIESGFYSPYLFFKPYWDVSENDQKGNSVEEIAVGDREEGFEEDAIFGREKVKKWELVPPDPSDRCPEKEEDDEEKMGRKEATCAADSERAAEEQEEEEEARIHFSDACCLVDDPSFEVLTRRLGNICDDDEERLVPVQLIDSATMTKIPASFVLSKQRQQELGLVGGEKDGRVVDNGSIAEERKPVAFTAERTDAMALDIGSITEKNGLDSATKMADIVEVNPSGNVGAAQEAKVLDVGCVVEEVKPLASAAGSDDIFGENCSVDVAADQHADDVDMRSMATEVSVSAGEAADTVTDNSFDVHEAQQCAMTVDERSISEEKALPSSKQRADTIEESSSEMDGAQQLTITGEEKALASPEERADTIVENFSVMNGAQQCEITLDTGSVLEDEKIPLSRMEGDDIVKQNSIYLHASSDHQTIAPQVTSVRSLEDVVQVESLRSAEDLPETQDLEEDNIMIDVDTGCGISTGSEICDQENSDHAHPLEPILLSERSKDQLSESYNEMTTIDQEILVTETEPMVVTAAQRPGHVAVFADNNEIEEERVPETPTYLDGIHGLIKSFFLGRRESGTESLDGSVAGEFEGCDTLTVDQLKAALKAEQKALSALYTELEEERSASAIAANQTMAMITRLQQEKAAMQMEALQYQRMMEEQSDYDQEALQLLNELMMKREKEKQDLEKELEVYRKKVLRYEAKQRRQTAKNKVNGIAGTFSASSSAEDSDDLSFEVHEGNGFAYDPDVNNQNTLVDDALSSGANQGTATHTIALRESLDDFEEERLSILEQLKALESELLTLDDEDSHNLDAIEHITDENCHVSNGNNGPSGDDLHDDANGLSVDLEASRNLHGEQRSLGCNGKRLLPLFDAISEENEAAVDASTKTNSNLAEKQKKLAIVEELDNIHERLHALEGDREFIKHCIGSLKKGDKGIHLLQEILEHLRDLRSVELRARNSCNALVSLMA</sequence>